<evidence type="ECO:0000259" key="2">
    <source>
        <dbReference type="Pfam" id="PF01764"/>
    </source>
</evidence>
<dbReference type="InterPro" id="IPR002921">
    <property type="entry name" value="Fungal_lipase-type"/>
</dbReference>
<dbReference type="PANTHER" id="PTHR46086">
    <property type="entry name" value="ALPHA/BETA-HYDROLASES SUPERFAMILY PROTEIN"/>
    <property type="match status" value="1"/>
</dbReference>
<name>A0A438KJH6_VITVI</name>
<dbReference type="Gene3D" id="3.40.50.1820">
    <property type="entry name" value="alpha/beta hydrolase"/>
    <property type="match status" value="1"/>
</dbReference>
<evidence type="ECO:0000313" key="4">
    <source>
        <dbReference type="Proteomes" id="UP000288805"/>
    </source>
</evidence>
<accession>A0A438KJH6</accession>
<organism evidence="3 4">
    <name type="scientific">Vitis vinifera</name>
    <name type="common">Grape</name>
    <dbReference type="NCBI Taxonomy" id="29760"/>
    <lineage>
        <taxon>Eukaryota</taxon>
        <taxon>Viridiplantae</taxon>
        <taxon>Streptophyta</taxon>
        <taxon>Embryophyta</taxon>
        <taxon>Tracheophyta</taxon>
        <taxon>Spermatophyta</taxon>
        <taxon>Magnoliopsida</taxon>
        <taxon>eudicotyledons</taxon>
        <taxon>Gunneridae</taxon>
        <taxon>Pentapetalae</taxon>
        <taxon>rosids</taxon>
        <taxon>Vitales</taxon>
        <taxon>Vitaceae</taxon>
        <taxon>Viteae</taxon>
        <taxon>Vitis</taxon>
    </lineage>
</organism>
<dbReference type="PANTHER" id="PTHR46086:SF17">
    <property type="entry name" value="ALPHA_BETA-HYDROLASES SUPERFAMILY PROTEIN"/>
    <property type="match status" value="1"/>
</dbReference>
<dbReference type="Proteomes" id="UP000288805">
    <property type="component" value="Unassembled WGS sequence"/>
</dbReference>
<dbReference type="InterPro" id="IPR044819">
    <property type="entry name" value="OBL-like"/>
</dbReference>
<dbReference type="InterPro" id="IPR029058">
    <property type="entry name" value="AB_hydrolase_fold"/>
</dbReference>
<sequence>MATKECNKEFSSECVLLTPEEVSFFQLFRILFPGDKGKENFVDSQKGVESTFKRRWIIFISILVQKFLQSVAKPLSWFGSKFETGLNLSSSNGSFRMLLLNCFRGNIQWPDKTSSTFLSFNGHLDKRVELDKSIKPGDSRYHAALSIMSAKASYENEAYIKTTVEDQWKMEFLGLSREGYDTSFILRDKSGGSDTIIVAFRGTETFDADAWCTDFDLSWYEIPGVGNIHGGFMKALGLKKNLGWPKEIKQDDSHPQVAYYAIREMLREHLKASDQTKFLVTGHSLGAGVGHPLSGGFGVARGGMDAGQTPRRIRIRAAQGWRPEVWGVHDRAAEKAQYSIFQIVAEEPNKNYFSPLMAMPKTLNAMRELIRSFTIARSKGKEYTEGWFLRFFRVLGLIVPGVSAHGPQDYVNSTRLGSPALFLPHHDPTP</sequence>
<dbReference type="GO" id="GO:0006629">
    <property type="term" value="P:lipid metabolic process"/>
    <property type="evidence" value="ECO:0007669"/>
    <property type="project" value="InterPro"/>
</dbReference>
<evidence type="ECO:0000256" key="1">
    <source>
        <dbReference type="ARBA" id="ARBA00022801"/>
    </source>
</evidence>
<dbReference type="EMBL" id="QGNW01000005">
    <property type="protein sequence ID" value="RVX21364.1"/>
    <property type="molecule type" value="Genomic_DNA"/>
</dbReference>
<protein>
    <recommendedName>
        <fullName evidence="2">Fungal lipase-type domain-containing protein</fullName>
    </recommendedName>
</protein>
<feature type="domain" description="Fungal lipase-type" evidence="2">
    <location>
        <begin position="197"/>
        <end position="289"/>
    </location>
</feature>
<comment type="caution">
    <text evidence="3">The sequence shown here is derived from an EMBL/GenBank/DDBJ whole genome shotgun (WGS) entry which is preliminary data.</text>
</comment>
<dbReference type="AlphaFoldDB" id="A0A438KJH6"/>
<dbReference type="Pfam" id="PF01764">
    <property type="entry name" value="Lipase_3"/>
    <property type="match status" value="1"/>
</dbReference>
<evidence type="ECO:0000313" key="3">
    <source>
        <dbReference type="EMBL" id="RVX21364.1"/>
    </source>
</evidence>
<dbReference type="SUPFAM" id="SSF53474">
    <property type="entry name" value="alpha/beta-Hydrolases"/>
    <property type="match status" value="1"/>
</dbReference>
<reference evidence="3 4" key="1">
    <citation type="journal article" date="2018" name="PLoS Genet.">
        <title>Population sequencing reveals clonal diversity and ancestral inbreeding in the grapevine cultivar Chardonnay.</title>
        <authorList>
            <person name="Roach M.J."/>
            <person name="Johnson D.L."/>
            <person name="Bohlmann J."/>
            <person name="van Vuuren H.J."/>
            <person name="Jones S.J."/>
            <person name="Pretorius I.S."/>
            <person name="Schmidt S.A."/>
            <person name="Borneman A.R."/>
        </authorList>
    </citation>
    <scope>NUCLEOTIDE SEQUENCE [LARGE SCALE GENOMIC DNA]</scope>
    <source>
        <strain evidence="4">cv. Chardonnay</strain>
        <tissue evidence="3">Leaf</tissue>
    </source>
</reference>
<dbReference type="CDD" id="cd00519">
    <property type="entry name" value="Lipase_3"/>
    <property type="match status" value="1"/>
</dbReference>
<keyword evidence="1" id="KW-0378">Hydrolase</keyword>
<proteinExistence type="predicted"/>
<dbReference type="GO" id="GO:0004806">
    <property type="term" value="F:triacylglycerol lipase activity"/>
    <property type="evidence" value="ECO:0007669"/>
    <property type="project" value="InterPro"/>
</dbReference>
<gene>
    <name evidence="3" type="ORF">CK203_001780</name>
</gene>